<dbReference type="Proteomes" id="UP001225605">
    <property type="component" value="Unassembled WGS sequence"/>
</dbReference>
<dbReference type="EMBL" id="NSDM01000031">
    <property type="protein sequence ID" value="MDQ2589127.1"/>
    <property type="molecule type" value="Genomic_DNA"/>
</dbReference>
<evidence type="ECO:0000313" key="1">
    <source>
        <dbReference type="EMBL" id="MDQ2589127.1"/>
    </source>
</evidence>
<name>A0ABU0XBX4_9PSEU</name>
<proteinExistence type="predicted"/>
<accession>A0ABU0XBX4</accession>
<comment type="caution">
    <text evidence="1">The sequence shown here is derived from an EMBL/GenBank/DDBJ whole genome shotgun (WGS) entry which is preliminary data.</text>
</comment>
<reference evidence="1 2" key="1">
    <citation type="submission" date="2017-06" db="EMBL/GenBank/DDBJ databases">
        <title>Cultured bacterium strain Saccharothrix yanglingensis Hhs.015.</title>
        <authorList>
            <person name="Xia Y."/>
        </authorList>
    </citation>
    <scope>NUCLEOTIDE SEQUENCE [LARGE SCALE GENOMIC DNA]</scope>
    <source>
        <strain evidence="1 2">Hhs.015</strain>
    </source>
</reference>
<sequence>MTPPSLQIAVDRYIRALEVSQRLIALHPRNIGGSGNHAALAPAIALSTIGAFEGFCEEFLANLLLLNGHGYAHVAKAVGKMNNPTPRQFATALAAEIPSLKAAAGNGYSLQVWNIPGVNQRPATETIGWSDILTRADGWMEVRHCLAHGLVSGWRSEVWPAPLKGTGAVAARDVLRAKAGGKHSMGLTGALSCARLYYYPAQHLADLVAGFIGQPLSWNAGPDYALKKAD</sequence>
<protein>
    <recommendedName>
        <fullName evidence="3">RiboL-PSP-HEPN domain-containing protein</fullName>
    </recommendedName>
</protein>
<evidence type="ECO:0008006" key="3">
    <source>
        <dbReference type="Google" id="ProtNLM"/>
    </source>
</evidence>
<keyword evidence="2" id="KW-1185">Reference proteome</keyword>
<gene>
    <name evidence="1" type="ORF">CKY47_35360</name>
</gene>
<evidence type="ECO:0000313" key="2">
    <source>
        <dbReference type="Proteomes" id="UP001225605"/>
    </source>
</evidence>
<dbReference type="RefSeq" id="WP_306750810.1">
    <property type="nucleotide sequence ID" value="NZ_NSDM01000031.1"/>
</dbReference>
<organism evidence="1 2">
    <name type="scientific">Saccharothrix yanglingensis</name>
    <dbReference type="NCBI Taxonomy" id="659496"/>
    <lineage>
        <taxon>Bacteria</taxon>
        <taxon>Bacillati</taxon>
        <taxon>Actinomycetota</taxon>
        <taxon>Actinomycetes</taxon>
        <taxon>Pseudonocardiales</taxon>
        <taxon>Pseudonocardiaceae</taxon>
        <taxon>Saccharothrix</taxon>
    </lineage>
</organism>